<dbReference type="CDD" id="cd01673">
    <property type="entry name" value="dNK"/>
    <property type="match status" value="1"/>
</dbReference>
<dbReference type="GO" id="GO:0019136">
    <property type="term" value="F:deoxynucleoside kinase activity"/>
    <property type="evidence" value="ECO:0007669"/>
    <property type="project" value="TreeGrafter"/>
</dbReference>
<dbReference type="Proteomes" id="UP000160611">
    <property type="component" value="Segment"/>
</dbReference>
<keyword evidence="2" id="KW-0808">Transferase</keyword>
<evidence type="ECO:0000313" key="3">
    <source>
        <dbReference type="Proteomes" id="UP000160611"/>
    </source>
</evidence>
<dbReference type="InterPro" id="IPR031314">
    <property type="entry name" value="DNK_dom"/>
</dbReference>
<evidence type="ECO:0000313" key="2">
    <source>
        <dbReference type="EMBL" id="AMM72770.1"/>
    </source>
</evidence>
<protein>
    <submittedName>
        <fullName evidence="2">Deoxyribonucleoside kinase</fullName>
    </submittedName>
</protein>
<dbReference type="PANTHER" id="PTHR10513">
    <property type="entry name" value="DEOXYNUCLEOSIDE KINASE"/>
    <property type="match status" value="1"/>
</dbReference>
<evidence type="ECO:0000259" key="1">
    <source>
        <dbReference type="Pfam" id="PF01712"/>
    </source>
</evidence>
<feature type="domain" description="Deoxynucleoside kinase" evidence="1">
    <location>
        <begin position="26"/>
        <end position="200"/>
    </location>
</feature>
<dbReference type="InterPro" id="IPR050566">
    <property type="entry name" value="Deoxyribonucleoside_kinase"/>
</dbReference>
<keyword evidence="2" id="KW-0418">Kinase</keyword>
<reference evidence="2 3" key="2">
    <citation type="journal article" date="2016" name="Genome Announc.">
        <title>Complete Genome Sequence of a Giant Sea Perch Iridovirus in Kaohsiung, Taiwan.</title>
        <authorList>
            <person name="Wen C.M."/>
            <person name="Hong J.R."/>
        </authorList>
    </citation>
    <scope>NUCLEOTIDE SEQUENCE [LARGE SCALE GENOMIC DNA]</scope>
    <source>
        <strain evidence="2">GSIV-K1</strain>
    </source>
</reference>
<dbReference type="PANTHER" id="PTHR10513:SF35">
    <property type="entry name" value="DEOXYADENOSINE KINASE"/>
    <property type="match status" value="1"/>
</dbReference>
<proteinExistence type="predicted"/>
<dbReference type="Pfam" id="PF01712">
    <property type="entry name" value="dNK"/>
    <property type="match status" value="1"/>
</dbReference>
<dbReference type="InterPro" id="IPR027417">
    <property type="entry name" value="P-loop_NTPase"/>
</dbReference>
<dbReference type="SUPFAM" id="SSF52540">
    <property type="entry name" value="P-loop containing nucleoside triphosphate hydrolases"/>
    <property type="match status" value="1"/>
</dbReference>
<organism evidence="2 3">
    <name type="scientific">Giant seaperch iridovirus</name>
    <name type="common">GSIV</name>
    <dbReference type="NCBI Taxonomy" id="176655"/>
    <lineage>
        <taxon>Viruses</taxon>
        <taxon>Varidnaviria</taxon>
        <taxon>Bamfordvirae</taxon>
        <taxon>Nucleocytoviricota</taxon>
        <taxon>Megaviricetes</taxon>
        <taxon>Pimascovirales</taxon>
        <taxon>Pimascovirales incertae sedis</taxon>
        <taxon>Iridoviridae</taxon>
        <taxon>Alphairidovirinae</taxon>
        <taxon>Megalocytivirus</taxon>
        <taxon>Megalocytivirus pagrus1</taxon>
        <taxon>Infectious spleen and kidney necrosis virus</taxon>
    </lineage>
</organism>
<reference evidence="2 3" key="1">
    <citation type="journal article" date="2016" name="Apoptosis">
        <title>GSIV serine/threonine kinase can induce apoptotic cell death via p53 and pro-apoptotic gene Bax upregulation in fish cells.</title>
        <authorList>
            <person name="Reshi L."/>
            <person name="Wu H.C."/>
            <person name="Wu J.L."/>
            <person name="Wang H.V."/>
            <person name="Hong J.R."/>
        </authorList>
    </citation>
    <scope>NUCLEOTIDE SEQUENCE [LARGE SCALE GENOMIC DNA]</scope>
    <source>
        <strain evidence="2">GSIV-K1</strain>
    </source>
</reference>
<accession>A0A140GBD1</accession>
<name>A0A140GBD1_GSIV</name>
<dbReference type="EMBL" id="KT804738">
    <property type="protein sequence ID" value="AMM72770.1"/>
    <property type="molecule type" value="Genomic_DNA"/>
</dbReference>
<dbReference type="Gene3D" id="3.40.50.300">
    <property type="entry name" value="P-loop containing nucleotide triphosphate hydrolases"/>
    <property type="match status" value="1"/>
</dbReference>
<sequence>MWQTQKIAYPGYAICVYDKMAPVYTVFGHVGVGKSSLLRSLANTHHGINVVLEPTDTWEPFFQLYCKDPARWAAAFQMMVIHSYRNIYSANKDNPLPTIIERSPQCCRAFVAWLYATGQLDTVSHDTINTHLAAVPWFSNVTQVYLRCSPTVAAARALARPNELNSCPPDYMAFLHKQWEARVTPDTIIIDAEQDMDTVRRQFIELLHIH</sequence>